<dbReference type="FunFam" id="3.30.160.60:FF:000145">
    <property type="entry name" value="Zinc finger protein 574"/>
    <property type="match status" value="1"/>
</dbReference>
<keyword evidence="5" id="KW-0862">Zinc</keyword>
<evidence type="ECO:0000256" key="3">
    <source>
        <dbReference type="ARBA" id="ARBA00022737"/>
    </source>
</evidence>
<evidence type="ECO:0000256" key="1">
    <source>
        <dbReference type="ARBA" id="ARBA00004123"/>
    </source>
</evidence>
<dbReference type="InterPro" id="IPR036236">
    <property type="entry name" value="Znf_C2H2_sf"/>
</dbReference>
<dbReference type="InterPro" id="IPR013087">
    <property type="entry name" value="Znf_C2H2_type"/>
</dbReference>
<accession>A0A067RQZ6</accession>
<keyword evidence="6" id="KW-0539">Nucleus</keyword>
<evidence type="ECO:0000256" key="5">
    <source>
        <dbReference type="ARBA" id="ARBA00022833"/>
    </source>
</evidence>
<name>A0A067RQZ6_ZOONE</name>
<dbReference type="GO" id="GO:0008270">
    <property type="term" value="F:zinc ion binding"/>
    <property type="evidence" value="ECO:0007669"/>
    <property type="project" value="UniProtKB-KW"/>
</dbReference>
<dbReference type="EMBL" id="KK852475">
    <property type="protein sequence ID" value="KDR23070.1"/>
    <property type="molecule type" value="Genomic_DNA"/>
</dbReference>
<dbReference type="PANTHER" id="PTHR24381:SF450">
    <property type="entry name" value="GASTRULA ZINC FINGER PROTEIN XLCGF26.1-LIKE-RELATED"/>
    <property type="match status" value="1"/>
</dbReference>
<gene>
    <name evidence="10" type="ORF">L798_10934</name>
</gene>
<evidence type="ECO:0000256" key="2">
    <source>
        <dbReference type="ARBA" id="ARBA00022723"/>
    </source>
</evidence>
<protein>
    <recommendedName>
        <fullName evidence="9">C2H2-type domain-containing protein</fullName>
    </recommendedName>
</protein>
<evidence type="ECO:0000256" key="4">
    <source>
        <dbReference type="ARBA" id="ARBA00022771"/>
    </source>
</evidence>
<comment type="subcellular location">
    <subcellularLocation>
        <location evidence="1">Nucleus</location>
    </subcellularLocation>
</comment>
<dbReference type="Gene3D" id="3.30.160.60">
    <property type="entry name" value="Classic Zinc Finger"/>
    <property type="match status" value="9"/>
</dbReference>
<keyword evidence="11" id="KW-1185">Reference proteome</keyword>
<reference evidence="10 11" key="1">
    <citation type="journal article" date="2014" name="Nat. Commun.">
        <title>Molecular traces of alternative social organization in a termite genome.</title>
        <authorList>
            <person name="Terrapon N."/>
            <person name="Li C."/>
            <person name="Robertson H.M."/>
            <person name="Ji L."/>
            <person name="Meng X."/>
            <person name="Booth W."/>
            <person name="Chen Z."/>
            <person name="Childers C.P."/>
            <person name="Glastad K.M."/>
            <person name="Gokhale K."/>
            <person name="Gowin J."/>
            <person name="Gronenberg W."/>
            <person name="Hermansen R.A."/>
            <person name="Hu H."/>
            <person name="Hunt B.G."/>
            <person name="Huylmans A.K."/>
            <person name="Khalil S.M."/>
            <person name="Mitchell R.D."/>
            <person name="Munoz-Torres M.C."/>
            <person name="Mustard J.A."/>
            <person name="Pan H."/>
            <person name="Reese J.T."/>
            <person name="Scharf M.E."/>
            <person name="Sun F."/>
            <person name="Vogel H."/>
            <person name="Xiao J."/>
            <person name="Yang W."/>
            <person name="Yang Z."/>
            <person name="Yang Z."/>
            <person name="Zhou J."/>
            <person name="Zhu J."/>
            <person name="Brent C.S."/>
            <person name="Elsik C.G."/>
            <person name="Goodisman M.A."/>
            <person name="Liberles D.A."/>
            <person name="Roe R.M."/>
            <person name="Vargo E.L."/>
            <person name="Vilcinskas A."/>
            <person name="Wang J."/>
            <person name="Bornberg-Bauer E."/>
            <person name="Korb J."/>
            <person name="Zhang G."/>
            <person name="Liebig J."/>
        </authorList>
    </citation>
    <scope>NUCLEOTIDE SEQUENCE [LARGE SCALE GENOMIC DNA]</scope>
    <source>
        <tissue evidence="10">Whole organism</tissue>
    </source>
</reference>
<evidence type="ECO:0000256" key="8">
    <source>
        <dbReference type="SAM" id="Coils"/>
    </source>
</evidence>
<feature type="domain" description="C2H2-type" evidence="9">
    <location>
        <begin position="911"/>
        <end position="938"/>
    </location>
</feature>
<keyword evidence="4 7" id="KW-0863">Zinc-finger</keyword>
<dbReference type="GO" id="GO:0000977">
    <property type="term" value="F:RNA polymerase II transcription regulatory region sequence-specific DNA binding"/>
    <property type="evidence" value="ECO:0007669"/>
    <property type="project" value="TreeGrafter"/>
</dbReference>
<dbReference type="OrthoDB" id="3437960at2759"/>
<dbReference type="PROSITE" id="PS50157">
    <property type="entry name" value="ZINC_FINGER_C2H2_2"/>
    <property type="match status" value="11"/>
</dbReference>
<dbReference type="SUPFAM" id="SSF57667">
    <property type="entry name" value="beta-beta-alpha zinc fingers"/>
    <property type="match status" value="6"/>
</dbReference>
<keyword evidence="3" id="KW-0677">Repeat</keyword>
<dbReference type="FunFam" id="3.30.160.60:FF:000624">
    <property type="entry name" value="zinc finger protein 697"/>
    <property type="match status" value="1"/>
</dbReference>
<feature type="domain" description="C2H2-type" evidence="9">
    <location>
        <begin position="799"/>
        <end position="826"/>
    </location>
</feature>
<feature type="domain" description="C2H2-type" evidence="9">
    <location>
        <begin position="827"/>
        <end position="854"/>
    </location>
</feature>
<proteinExistence type="predicted"/>
<feature type="coiled-coil region" evidence="8">
    <location>
        <begin position="701"/>
        <end position="728"/>
    </location>
</feature>
<evidence type="ECO:0000313" key="10">
    <source>
        <dbReference type="EMBL" id="KDR23070.1"/>
    </source>
</evidence>
<evidence type="ECO:0000259" key="9">
    <source>
        <dbReference type="PROSITE" id="PS50157"/>
    </source>
</evidence>
<dbReference type="InParanoid" id="A0A067RQZ6"/>
<feature type="domain" description="C2H2-type" evidence="9">
    <location>
        <begin position="855"/>
        <end position="882"/>
    </location>
</feature>
<dbReference type="Proteomes" id="UP000027135">
    <property type="component" value="Unassembled WGS sequence"/>
</dbReference>
<dbReference type="GO" id="GO:0005634">
    <property type="term" value="C:nucleus"/>
    <property type="evidence" value="ECO:0007669"/>
    <property type="project" value="UniProtKB-SubCell"/>
</dbReference>
<keyword evidence="2" id="KW-0479">Metal-binding</keyword>
<feature type="domain" description="C2H2-type" evidence="9">
    <location>
        <begin position="971"/>
        <end position="998"/>
    </location>
</feature>
<organism evidence="10 11">
    <name type="scientific">Zootermopsis nevadensis</name>
    <name type="common">Dampwood termite</name>
    <dbReference type="NCBI Taxonomy" id="136037"/>
    <lineage>
        <taxon>Eukaryota</taxon>
        <taxon>Metazoa</taxon>
        <taxon>Ecdysozoa</taxon>
        <taxon>Arthropoda</taxon>
        <taxon>Hexapoda</taxon>
        <taxon>Insecta</taxon>
        <taxon>Pterygota</taxon>
        <taxon>Neoptera</taxon>
        <taxon>Polyneoptera</taxon>
        <taxon>Dictyoptera</taxon>
        <taxon>Blattodea</taxon>
        <taxon>Blattoidea</taxon>
        <taxon>Termitoidae</taxon>
        <taxon>Termopsidae</taxon>
        <taxon>Zootermopsis</taxon>
    </lineage>
</organism>
<feature type="domain" description="C2H2-type" evidence="9">
    <location>
        <begin position="681"/>
        <end position="708"/>
    </location>
</feature>
<dbReference type="Pfam" id="PF13912">
    <property type="entry name" value="zf-C2H2_6"/>
    <property type="match status" value="2"/>
</dbReference>
<keyword evidence="8" id="KW-0175">Coiled coil</keyword>
<feature type="domain" description="C2H2-type" evidence="9">
    <location>
        <begin position="937"/>
        <end position="959"/>
    </location>
</feature>
<dbReference type="GO" id="GO:0000981">
    <property type="term" value="F:DNA-binding transcription factor activity, RNA polymerase II-specific"/>
    <property type="evidence" value="ECO:0007669"/>
    <property type="project" value="TreeGrafter"/>
</dbReference>
<evidence type="ECO:0000313" key="11">
    <source>
        <dbReference type="Proteomes" id="UP000027135"/>
    </source>
</evidence>
<sequence>MGTLVCPLCCDEEFSNQLSLRYHLLSITDNVYCPECSQRFDSILQLADHLDGTCRKGNFRNNDEECTADSDINTEDRIEEEMMIIHESETPQTEVVTVLNNAENIKSVFHEEVVEQVIAVAADTQLDGSESVYLVSDVGVEETAVTGIESECADITEQKVDVAVDHDNSTVAVEESYASGNYEITVRSTVTAEEDLPVKLCDLEKSEFVGESSQECGEAVHSLSTAGEMLRGSSESETVLPDVQDPADGQLGCGIYACSSCGITFSSVIEHIRMYHGGQEVVIEVPEVKKSALEKLIGASKEVLGTSAEQVIDMKVLPGSNDTSETAELQETTDATNFMSGFSEIYPENQMATLDCAAVNSETHENTKPCSWFKERNRVVADEEKIKQIVPDPKRVGAPAHTTEKHLTNELKYVGKEVKIDKFWETKQDEEMNSENASTGNKVKVSASSLPARLKKENRRLVLKRDTRTSIEKLFSGNFLLKGTGGRGTRPGPYLGVNRVPEVKVIMSPGDKGTENAISVFTCSTCQKEFGNVSAFERHSCTVAKGCTMVCKMCDMDISDMKAMRVHMESVHNIKTEVLSMAKRKYKVQMLPKPVKCESCDMTFTTLRALKLHSKMHERTELKVPLECPVCHNMCSSNRTLKQHMKVHTKPLPARRSEDDAEAGEEDAIVKAEKGGTHGLLVCKVCYKSFGNNEDLRVHWQEHLVNEEDEEEEKEENQEEQMDVVLKEVAVPEEEGVQTKKNTVPCVKCHKEIEKSCKEEHMAKHFSLLRYDCQICNKTFSKHGHLNMHMRIHRGFKEYSCIHCDKIFANMNLLRTHVQSHMVERPYQCGFCGRGFFRPHDKVEHERIHTGEKPYSCSMCGMRFRVRYCLTLHMRRHTGVRPYSCKMCGKTFRTGTAFKAHTKIHLDERAYKCPFCPKKFNTLIQLSGHKNSHTKPYSCAECNRPFSSLYAVRKHMSSHEDGVSGKVPLKFQCHVCGASYARRFALRDHLKVHSHNIPPATTDKTCSNDSSSDVS</sequence>
<dbReference type="PANTHER" id="PTHR24381">
    <property type="entry name" value="ZINC FINGER PROTEIN"/>
    <property type="match status" value="1"/>
</dbReference>
<dbReference type="SMART" id="SM00355">
    <property type="entry name" value="ZnF_C2H2"/>
    <property type="match status" value="17"/>
</dbReference>
<dbReference type="AlphaFoldDB" id="A0A067RQZ6"/>
<evidence type="ECO:0000256" key="7">
    <source>
        <dbReference type="PROSITE-ProRule" id="PRU00042"/>
    </source>
</evidence>
<feature type="domain" description="C2H2-type" evidence="9">
    <location>
        <begin position="883"/>
        <end position="910"/>
    </location>
</feature>
<feature type="domain" description="C2H2-type" evidence="9">
    <location>
        <begin position="626"/>
        <end position="653"/>
    </location>
</feature>
<dbReference type="FunFam" id="3.30.160.60:FF:002343">
    <property type="entry name" value="Zinc finger protein 33A"/>
    <property type="match status" value="1"/>
</dbReference>
<dbReference type="eggNOG" id="KOG1721">
    <property type="taxonomic scope" value="Eukaryota"/>
</dbReference>
<feature type="domain" description="C2H2-type" evidence="9">
    <location>
        <begin position="595"/>
        <end position="622"/>
    </location>
</feature>
<dbReference type="PROSITE" id="PS00028">
    <property type="entry name" value="ZINC_FINGER_C2H2_1"/>
    <property type="match status" value="12"/>
</dbReference>
<evidence type="ECO:0000256" key="6">
    <source>
        <dbReference type="ARBA" id="ARBA00023242"/>
    </source>
</evidence>
<feature type="domain" description="C2H2-type" evidence="9">
    <location>
        <begin position="771"/>
        <end position="798"/>
    </location>
</feature>
<dbReference type="Pfam" id="PF00096">
    <property type="entry name" value="zf-C2H2"/>
    <property type="match status" value="5"/>
</dbReference>